<dbReference type="Proteomes" id="UP001174050">
    <property type="component" value="Unassembled WGS sequence"/>
</dbReference>
<evidence type="ECO:0000313" key="1">
    <source>
        <dbReference type="EMBL" id="MDN3296399.1"/>
    </source>
</evidence>
<protein>
    <submittedName>
        <fullName evidence="1">Uncharacterized protein</fullName>
    </submittedName>
</protein>
<keyword evidence="2" id="KW-1185">Reference proteome</keyword>
<reference evidence="1" key="1">
    <citation type="submission" date="2023-06" db="EMBL/GenBank/DDBJ databases">
        <title>WGS-Sequencing of Streptomyces ficellus isolate 21 collected from sand in Gara Djebilet Iron Mine in Algeria.</title>
        <authorList>
            <person name="Zegers G.P."/>
            <person name="Gomez A."/>
            <person name="Gueddou A."/>
            <person name="Zahara A.F."/>
            <person name="Worth M."/>
            <person name="Sevigny J.L."/>
            <person name="Tisa L."/>
        </authorList>
    </citation>
    <scope>NUCLEOTIDE SEQUENCE</scope>
    <source>
        <strain evidence="1">AS11</strain>
    </source>
</reference>
<gene>
    <name evidence="1" type="ORF">QWM81_20500</name>
</gene>
<sequence>MPPPLSAPGCAPRAARRTGRALYDDVVVHQQAAMPEQIPIPFPDSTPTIGRRST</sequence>
<dbReference type="EMBL" id="JAUEPL010000032">
    <property type="protein sequence ID" value="MDN3296399.1"/>
    <property type="molecule type" value="Genomic_DNA"/>
</dbReference>
<evidence type="ECO:0000313" key="2">
    <source>
        <dbReference type="Proteomes" id="UP001174050"/>
    </source>
</evidence>
<proteinExistence type="predicted"/>
<dbReference type="RefSeq" id="WP_290113627.1">
    <property type="nucleotide sequence ID" value="NZ_JAUEPL010000032.1"/>
</dbReference>
<name>A0ABT7ZA70_9ACTN</name>
<organism evidence="1 2">
    <name type="scientific">Streptomyces ficellus</name>
    <dbReference type="NCBI Taxonomy" id="1977088"/>
    <lineage>
        <taxon>Bacteria</taxon>
        <taxon>Bacillati</taxon>
        <taxon>Actinomycetota</taxon>
        <taxon>Actinomycetes</taxon>
        <taxon>Kitasatosporales</taxon>
        <taxon>Streptomycetaceae</taxon>
        <taxon>Streptomyces</taxon>
    </lineage>
</organism>
<comment type="caution">
    <text evidence="1">The sequence shown here is derived from an EMBL/GenBank/DDBJ whole genome shotgun (WGS) entry which is preliminary data.</text>
</comment>
<accession>A0ABT7ZA70</accession>